<name>A0A420J0T2_9PEZI</name>
<organism evidence="1 2">
    <name type="scientific">Golovinomyces cichoracearum</name>
    <dbReference type="NCBI Taxonomy" id="62708"/>
    <lineage>
        <taxon>Eukaryota</taxon>
        <taxon>Fungi</taxon>
        <taxon>Dikarya</taxon>
        <taxon>Ascomycota</taxon>
        <taxon>Pezizomycotina</taxon>
        <taxon>Leotiomycetes</taxon>
        <taxon>Erysiphales</taxon>
        <taxon>Erysiphaceae</taxon>
        <taxon>Golovinomyces</taxon>
    </lineage>
</organism>
<dbReference type="Proteomes" id="UP000283383">
    <property type="component" value="Unassembled WGS sequence"/>
</dbReference>
<evidence type="ECO:0000313" key="2">
    <source>
        <dbReference type="Proteomes" id="UP000283383"/>
    </source>
</evidence>
<dbReference type="AlphaFoldDB" id="A0A420J0T2"/>
<dbReference type="PANTHER" id="PTHR42084:SF1">
    <property type="entry name" value="SERINE_THREONINE-PROTEIN KINASE PPK6"/>
    <property type="match status" value="1"/>
</dbReference>
<evidence type="ECO:0000313" key="1">
    <source>
        <dbReference type="EMBL" id="RKF80427.1"/>
    </source>
</evidence>
<gene>
    <name evidence="1" type="ORF">GcM3_045001</name>
</gene>
<evidence type="ECO:0008006" key="3">
    <source>
        <dbReference type="Google" id="ProtNLM"/>
    </source>
</evidence>
<reference evidence="1 2" key="1">
    <citation type="journal article" date="2018" name="BMC Genomics">
        <title>Comparative genome analyses reveal sequence features reflecting distinct modes of host-adaptation between dicot and monocot powdery mildew.</title>
        <authorList>
            <person name="Wu Y."/>
            <person name="Ma X."/>
            <person name="Pan Z."/>
            <person name="Kale S.D."/>
            <person name="Song Y."/>
            <person name="King H."/>
            <person name="Zhang Q."/>
            <person name="Presley C."/>
            <person name="Deng X."/>
            <person name="Wei C.I."/>
            <person name="Xiao S."/>
        </authorList>
    </citation>
    <scope>NUCLEOTIDE SEQUENCE [LARGE SCALE GENOMIC DNA]</scope>
    <source>
        <strain evidence="1">UMSG3</strain>
    </source>
</reference>
<protein>
    <recommendedName>
        <fullName evidence="3">Serine threonine-protein kinase ppk6</fullName>
    </recommendedName>
</protein>
<keyword evidence="2" id="KW-1185">Reference proteome</keyword>
<comment type="caution">
    <text evidence="1">The sequence shown here is derived from an EMBL/GenBank/DDBJ whole genome shotgun (WGS) entry which is preliminary data.</text>
</comment>
<dbReference type="STRING" id="62708.A0A420J0T2"/>
<accession>A0A420J0T2</accession>
<proteinExistence type="predicted"/>
<dbReference type="EMBL" id="MCBQ01004570">
    <property type="protein sequence ID" value="RKF80427.1"/>
    <property type="molecule type" value="Genomic_DNA"/>
</dbReference>
<dbReference type="PANTHER" id="PTHR42084">
    <property type="entry name" value="YALI0E26631P"/>
    <property type="match status" value="1"/>
</dbReference>
<sequence length="531" mass="58784">MASDLLAEFASPHEPSCQSPVNFSALPSNDEIFGEWVISKSSSIKTDTAVQDLHSKPELPLNSVILGDAGDGLLEDSQRISNNFPAKSNFINHNISNKQLPRLTLNVSSCKNKFPWGESTTTSTRTELLFDAINDLEENEEFGEFQSDVSSRVITISSPQMGKILCGLKELDTEELKSNRILPAASNGKTDILSNCPSSNSISSCQARFNSSNKSPNHNTPVTAWPRCEPNHQWVNTNQDSSMLDSFLENDLQEFAVLVPGYPSSLSNQEGKITSTQLKQKIPDREIKVADPDRSILVANITPPSNIPPPSVLLSLFVSLLDLSSSTELNHVIKHQKNNIPLDASTIDFIRRYLINATVAAYILAGRKLRWKRDTHLSKSMNISTASLGGKSGMKLASLNKSENLREDQEVANVFQVWKDQLGKLRSSVMIVNSNGPPEKKNRVATSASLTTTRLMVPEITSSPSSLLVKAQIGALKAPKPCIICGLKRDERVQKVDFHVEDSFGEFWTEFWGHTSCRNFWLENKKKLKHP</sequence>